<dbReference type="RefSeq" id="WP_181471885.1">
    <property type="nucleotide sequence ID" value="NZ_JACEFG010000002.1"/>
</dbReference>
<evidence type="ECO:0000313" key="3">
    <source>
        <dbReference type="EMBL" id="MBA2174826.1"/>
    </source>
</evidence>
<dbReference type="Pfam" id="PF00496">
    <property type="entry name" value="SBP_bac_5"/>
    <property type="match status" value="1"/>
</dbReference>
<feature type="domain" description="Solute-binding protein family 5" evidence="2">
    <location>
        <begin position="90"/>
        <end position="458"/>
    </location>
</feature>
<organism evidence="3 4">
    <name type="scientific">Halobacillus locisalis</name>
    <dbReference type="NCBI Taxonomy" id="220753"/>
    <lineage>
        <taxon>Bacteria</taxon>
        <taxon>Bacillati</taxon>
        <taxon>Bacillota</taxon>
        <taxon>Bacilli</taxon>
        <taxon>Bacillales</taxon>
        <taxon>Bacillaceae</taxon>
        <taxon>Halobacillus</taxon>
    </lineage>
</organism>
<name>A0A838CT90_9BACI</name>
<dbReference type="Gene3D" id="3.40.190.10">
    <property type="entry name" value="Periplasmic binding protein-like II"/>
    <property type="match status" value="1"/>
</dbReference>
<dbReference type="GO" id="GO:1904680">
    <property type="term" value="F:peptide transmembrane transporter activity"/>
    <property type="evidence" value="ECO:0007669"/>
    <property type="project" value="TreeGrafter"/>
</dbReference>
<protein>
    <recommendedName>
        <fullName evidence="2">Solute-binding protein family 5 domain-containing protein</fullName>
    </recommendedName>
</protein>
<gene>
    <name evidence="3" type="ORF">H0266_07970</name>
</gene>
<dbReference type="SUPFAM" id="SSF53850">
    <property type="entry name" value="Periplasmic binding protein-like II"/>
    <property type="match status" value="1"/>
</dbReference>
<evidence type="ECO:0000259" key="2">
    <source>
        <dbReference type="Pfam" id="PF00496"/>
    </source>
</evidence>
<dbReference type="PIRSF" id="PIRSF002741">
    <property type="entry name" value="MppA"/>
    <property type="match status" value="1"/>
</dbReference>
<sequence>MKKITLLLIGLIALIGLIGLIGCSSDEGGATKADSSGNDSAEPVEGGKMNVAISADPNTLDWMYTGESAARKIGWHIFEGLFALNQDYEAKPLLADSYEVSEDGKTYTIDLREGLTFHNGEEVTSKDAVASLERWLKVSSIGEITNQHVESLEVVDELQFKIHLNKAYTSLLSDLSAPKHAAVIIPASIAEEAGEQPLSRDELIGTGPFEFDSWKRGNEVVIKKFENYASREGEMSGLTGGKKAYFDSVHFKVVKDPQVILNGMKTGLYDYGSDIPLDLYEVVEAAPDLVAETSNNGYTILTTDKSEAPFDDNKVRQALNAALNKEEIAKATYGNEDFYGLDGALFTPNQTALYSDQNIEGFSGYDPEKAKELLEESSYDGKPIKIMFANSYSDYKKIAEIAEQQLEEVGFNVNLESFEWATYLDKWGKASNWDIVVIGWSPFFSPNQAGMVSQDSNSSGWYNSPEWQQLISDWATAGTEEEKDQILAELNATLYEERPFEKVANVSNLDVRSTSVKSYNSWYGPRSWNTWKAE</sequence>
<dbReference type="InterPro" id="IPR000914">
    <property type="entry name" value="SBP_5_dom"/>
</dbReference>
<dbReference type="EMBL" id="JACEFG010000002">
    <property type="protein sequence ID" value="MBA2174826.1"/>
    <property type="molecule type" value="Genomic_DNA"/>
</dbReference>
<dbReference type="Proteomes" id="UP000571017">
    <property type="component" value="Unassembled WGS sequence"/>
</dbReference>
<keyword evidence="4" id="KW-1185">Reference proteome</keyword>
<evidence type="ECO:0000256" key="1">
    <source>
        <dbReference type="ARBA" id="ARBA00022729"/>
    </source>
</evidence>
<accession>A0A838CT90</accession>
<dbReference type="InterPro" id="IPR030678">
    <property type="entry name" value="Peptide/Ni-bd"/>
</dbReference>
<dbReference type="PANTHER" id="PTHR30290:SF38">
    <property type="entry name" value="D,D-DIPEPTIDE-BINDING PERIPLASMIC PROTEIN DDPA-RELATED"/>
    <property type="match status" value="1"/>
</dbReference>
<dbReference type="Gene3D" id="3.90.76.10">
    <property type="entry name" value="Dipeptide-binding Protein, Domain 1"/>
    <property type="match status" value="1"/>
</dbReference>
<comment type="caution">
    <text evidence="3">The sequence shown here is derived from an EMBL/GenBank/DDBJ whole genome shotgun (WGS) entry which is preliminary data.</text>
</comment>
<dbReference type="Gene3D" id="3.10.105.10">
    <property type="entry name" value="Dipeptide-binding Protein, Domain 3"/>
    <property type="match status" value="1"/>
</dbReference>
<dbReference type="PANTHER" id="PTHR30290">
    <property type="entry name" value="PERIPLASMIC BINDING COMPONENT OF ABC TRANSPORTER"/>
    <property type="match status" value="1"/>
</dbReference>
<dbReference type="AlphaFoldDB" id="A0A838CT90"/>
<dbReference type="InterPro" id="IPR039424">
    <property type="entry name" value="SBP_5"/>
</dbReference>
<reference evidence="3 4" key="1">
    <citation type="journal article" date="2004" name="Extremophiles">
        <title>Halobacillus locisalis sp. nov., a halophilic bacterium isolated from a marine solar saltern of the Yellow Sea in Korea.</title>
        <authorList>
            <person name="Yoon J.H."/>
            <person name="Kang K.H."/>
            <person name="Oh T.K."/>
            <person name="Park Y.H."/>
        </authorList>
    </citation>
    <scope>NUCLEOTIDE SEQUENCE [LARGE SCALE GENOMIC DNA]</scope>
    <source>
        <strain evidence="3 4">KCTC 3788</strain>
    </source>
</reference>
<evidence type="ECO:0000313" key="4">
    <source>
        <dbReference type="Proteomes" id="UP000571017"/>
    </source>
</evidence>
<dbReference type="GO" id="GO:0015833">
    <property type="term" value="P:peptide transport"/>
    <property type="evidence" value="ECO:0007669"/>
    <property type="project" value="TreeGrafter"/>
</dbReference>
<proteinExistence type="predicted"/>
<dbReference type="GO" id="GO:0043190">
    <property type="term" value="C:ATP-binding cassette (ABC) transporter complex"/>
    <property type="evidence" value="ECO:0007669"/>
    <property type="project" value="InterPro"/>
</dbReference>
<dbReference type="PROSITE" id="PS51257">
    <property type="entry name" value="PROKAR_LIPOPROTEIN"/>
    <property type="match status" value="1"/>
</dbReference>
<keyword evidence="1" id="KW-0732">Signal</keyword>
<dbReference type="GO" id="GO:0042597">
    <property type="term" value="C:periplasmic space"/>
    <property type="evidence" value="ECO:0007669"/>
    <property type="project" value="UniProtKB-ARBA"/>
</dbReference>